<organism evidence="2 3">
    <name type="scientific">Pseudooceanicola nitratireducens</name>
    <dbReference type="NCBI Taxonomy" id="517719"/>
    <lineage>
        <taxon>Bacteria</taxon>
        <taxon>Pseudomonadati</taxon>
        <taxon>Pseudomonadota</taxon>
        <taxon>Alphaproteobacteria</taxon>
        <taxon>Rhodobacterales</taxon>
        <taxon>Paracoccaceae</taxon>
        <taxon>Pseudooceanicola</taxon>
    </lineage>
</organism>
<dbReference type="InterPro" id="IPR051049">
    <property type="entry name" value="Dienelactone_hydrolase-like"/>
</dbReference>
<gene>
    <name evidence="2" type="ORF">SAMN05421762_3485</name>
</gene>
<evidence type="ECO:0000259" key="1">
    <source>
        <dbReference type="Pfam" id="PF01738"/>
    </source>
</evidence>
<proteinExistence type="predicted"/>
<evidence type="ECO:0000313" key="3">
    <source>
        <dbReference type="Proteomes" id="UP000231644"/>
    </source>
</evidence>
<dbReference type="Proteomes" id="UP000231644">
    <property type="component" value="Unassembled WGS sequence"/>
</dbReference>
<dbReference type="PANTHER" id="PTHR46623:SF6">
    <property type="entry name" value="ALPHA_BETA-HYDROLASES SUPERFAMILY PROTEIN"/>
    <property type="match status" value="1"/>
</dbReference>
<dbReference type="OrthoDB" id="9771666at2"/>
<dbReference type="GO" id="GO:0016787">
    <property type="term" value="F:hydrolase activity"/>
    <property type="evidence" value="ECO:0007669"/>
    <property type="project" value="InterPro"/>
</dbReference>
<dbReference type="AlphaFoldDB" id="A0A1I1Q6P4"/>
<dbReference type="SUPFAM" id="SSF53474">
    <property type="entry name" value="alpha/beta-Hydrolases"/>
    <property type="match status" value="1"/>
</dbReference>
<dbReference type="PANTHER" id="PTHR46623">
    <property type="entry name" value="CARBOXYMETHYLENEBUTENOLIDASE-RELATED"/>
    <property type="match status" value="1"/>
</dbReference>
<dbReference type="InterPro" id="IPR029058">
    <property type="entry name" value="AB_hydrolase_fold"/>
</dbReference>
<accession>A0A1I1Q6P4</accession>
<reference evidence="2 3" key="1">
    <citation type="submission" date="2016-10" db="EMBL/GenBank/DDBJ databases">
        <authorList>
            <person name="de Groot N.N."/>
        </authorList>
    </citation>
    <scope>NUCLEOTIDE SEQUENCE [LARGE SCALE GENOMIC DNA]</scope>
    <source>
        <strain evidence="2 3">DSM 29619</strain>
    </source>
</reference>
<feature type="domain" description="Dienelactone hydrolase" evidence="1">
    <location>
        <begin position="16"/>
        <end position="217"/>
    </location>
</feature>
<name>A0A1I1Q6P4_9RHOB</name>
<protein>
    <submittedName>
        <fullName evidence="2">Carboxymethylenebutenolidase</fullName>
    </submittedName>
</protein>
<dbReference type="Pfam" id="PF01738">
    <property type="entry name" value="DLH"/>
    <property type="match status" value="1"/>
</dbReference>
<evidence type="ECO:0000313" key="2">
    <source>
        <dbReference type="EMBL" id="SFD17642.1"/>
    </source>
</evidence>
<dbReference type="Gene3D" id="3.40.50.1820">
    <property type="entry name" value="alpha/beta hydrolase"/>
    <property type="match status" value="1"/>
</dbReference>
<keyword evidence="3" id="KW-1185">Reference proteome</keyword>
<dbReference type="EMBL" id="FOLX01000003">
    <property type="protein sequence ID" value="SFD17642.1"/>
    <property type="molecule type" value="Genomic_DNA"/>
</dbReference>
<sequence length="219" mass="23444">MMTRVTAPDGHEFGCWLAEAEGARKGGIVILQEIFGITEQLKGVAARYAAQGYDVAIPALFDRQSRDAVIPFAEAPKGRDLMLAADLDQTMRDVGATVDMLKARGGKVAVIGFCWGGGLAIRAAQILDIACAVPFYGTRLDAYQIDPLKAPVEGHWGSEDSHVPDEMMQAARAFFPEMGVHIYDGAGHAFANDARPADYIEAAAEKAHGRAADFIAAHI</sequence>
<dbReference type="STRING" id="517719.SAMN05421762_3485"/>
<dbReference type="InterPro" id="IPR002925">
    <property type="entry name" value="Dienelactn_hydro"/>
</dbReference>